<accession>A0ABS6JR79</accession>
<comment type="caution">
    <text evidence="2">The sequence shown here is derived from an EMBL/GenBank/DDBJ whole genome shotgun (WGS) entry which is preliminary data.</text>
</comment>
<sequence length="168" mass="18836">MKKLIFLSLLTAIPLGAGISLVFQDFTITILITIAFWGVLTAGLITINYSFNKWDTPSVKQERNIHLNLPYDKTFELCQKSISTIHGAKLTLIDPTEGLLRAKTKINIRTWGDTIEIKLYRGKNSTNGEAPTIARIQSRPAVPTTIIDYGKNKENIDLLTTYLEAQNQ</sequence>
<reference evidence="2 3" key="1">
    <citation type="submission" date="2021-06" db="EMBL/GenBank/DDBJ databases">
        <title>Bacillus sp. RD4P76, an endophyte from a halophyte.</title>
        <authorList>
            <person name="Sun J.-Q."/>
        </authorList>
    </citation>
    <scope>NUCLEOTIDE SEQUENCE [LARGE SCALE GENOMIC DNA]</scope>
    <source>
        <strain evidence="2 3">CGMCC 1.15917</strain>
    </source>
</reference>
<evidence type="ECO:0000256" key="1">
    <source>
        <dbReference type="SAM" id="Phobius"/>
    </source>
</evidence>
<dbReference type="Proteomes" id="UP000784880">
    <property type="component" value="Unassembled WGS sequence"/>
</dbReference>
<keyword evidence="1" id="KW-1133">Transmembrane helix</keyword>
<proteinExistence type="predicted"/>
<dbReference type="EMBL" id="JAHQCS010000188">
    <property type="protein sequence ID" value="MBU9714905.1"/>
    <property type="molecule type" value="Genomic_DNA"/>
</dbReference>
<gene>
    <name evidence="2" type="ORF">KS419_24475</name>
</gene>
<protein>
    <recommendedName>
        <fullName evidence="4">Photosystem I assembly protein Ycf4</fullName>
    </recommendedName>
</protein>
<organism evidence="2 3">
    <name type="scientific">Evansella tamaricis</name>
    <dbReference type="NCBI Taxonomy" id="2069301"/>
    <lineage>
        <taxon>Bacteria</taxon>
        <taxon>Bacillati</taxon>
        <taxon>Bacillota</taxon>
        <taxon>Bacilli</taxon>
        <taxon>Bacillales</taxon>
        <taxon>Bacillaceae</taxon>
        <taxon>Evansella</taxon>
    </lineage>
</organism>
<feature type="transmembrane region" description="Helical" evidence="1">
    <location>
        <begin position="28"/>
        <end position="51"/>
    </location>
</feature>
<name>A0ABS6JR79_9BACI</name>
<keyword evidence="1" id="KW-0472">Membrane</keyword>
<evidence type="ECO:0000313" key="3">
    <source>
        <dbReference type="Proteomes" id="UP000784880"/>
    </source>
</evidence>
<evidence type="ECO:0008006" key="4">
    <source>
        <dbReference type="Google" id="ProtNLM"/>
    </source>
</evidence>
<dbReference type="RefSeq" id="WP_217069730.1">
    <property type="nucleotide sequence ID" value="NZ_JAHQCS010000188.1"/>
</dbReference>
<evidence type="ECO:0000313" key="2">
    <source>
        <dbReference type="EMBL" id="MBU9714905.1"/>
    </source>
</evidence>
<keyword evidence="1" id="KW-0812">Transmembrane</keyword>
<keyword evidence="3" id="KW-1185">Reference proteome</keyword>